<protein>
    <submittedName>
        <fullName evidence="3">Protease complex subunit PrcB family protein</fullName>
    </submittedName>
</protein>
<dbReference type="Gene3D" id="2.60.40.1220">
    <property type="match status" value="1"/>
</dbReference>
<reference evidence="3 4" key="1">
    <citation type="submission" date="2020-04" db="EMBL/GenBank/DDBJ databases">
        <authorList>
            <person name="Doyle D.A."/>
        </authorList>
    </citation>
    <scope>NUCLEOTIDE SEQUENCE [LARGE SCALE GENOMIC DNA]</scope>
    <source>
        <strain evidence="3 4">P21</strain>
    </source>
</reference>
<evidence type="ECO:0000313" key="4">
    <source>
        <dbReference type="Proteomes" id="UP000537131"/>
    </source>
</evidence>
<feature type="domain" description="PrcB C-terminal" evidence="2">
    <location>
        <begin position="2"/>
        <end position="52"/>
    </location>
</feature>
<dbReference type="Pfam" id="PF14343">
    <property type="entry name" value="PrcB_C"/>
    <property type="match status" value="1"/>
</dbReference>
<comment type="caution">
    <text evidence="3">The sequence shown here is derived from an EMBL/GenBank/DDBJ whole genome shotgun (WGS) entry which is preliminary data.</text>
</comment>
<dbReference type="InterPro" id="IPR025748">
    <property type="entry name" value="PrcB_C_dom"/>
</dbReference>
<evidence type="ECO:0000256" key="1">
    <source>
        <dbReference type="ARBA" id="ARBA00022729"/>
    </source>
</evidence>
<keyword evidence="4" id="KW-1185">Reference proteome</keyword>
<keyword evidence="3" id="KW-0645">Protease</keyword>
<keyword evidence="1" id="KW-0732">Signal</keyword>
<name>A0A7Y0HRZ7_9CLOT</name>
<accession>A0A7Y0HRZ7</accession>
<reference evidence="3 4" key="2">
    <citation type="submission" date="2020-06" db="EMBL/GenBank/DDBJ databases">
        <title>Complete Genome Sequence of Clostridium muelleri sp. nov. P21T, an Acid-Alcohol Producing Acetogen Isolated from Old Hay.</title>
        <authorList>
            <person name="Duncan K.E."/>
            <person name="Tanner R.S."/>
        </authorList>
    </citation>
    <scope>NUCLEOTIDE SEQUENCE [LARGE SCALE GENOMIC DNA]</scope>
    <source>
        <strain evidence="3 4">P21</strain>
    </source>
</reference>
<proteinExistence type="predicted"/>
<dbReference type="EMBL" id="JABBNI010000066">
    <property type="protein sequence ID" value="NMM65731.1"/>
    <property type="molecule type" value="Genomic_DNA"/>
</dbReference>
<evidence type="ECO:0000259" key="2">
    <source>
        <dbReference type="Pfam" id="PF14343"/>
    </source>
</evidence>
<dbReference type="AlphaFoldDB" id="A0A7Y0HRZ7"/>
<evidence type="ECO:0000313" key="3">
    <source>
        <dbReference type="EMBL" id="NMM65731.1"/>
    </source>
</evidence>
<dbReference type="InterPro" id="IPR014755">
    <property type="entry name" value="Cu-Rt/internalin_Ig-like"/>
</dbReference>
<dbReference type="GO" id="GO:0008233">
    <property type="term" value="F:peptidase activity"/>
    <property type="evidence" value="ECO:0007669"/>
    <property type="project" value="UniProtKB-KW"/>
</dbReference>
<dbReference type="GO" id="GO:0006508">
    <property type="term" value="P:proteolysis"/>
    <property type="evidence" value="ECO:0007669"/>
    <property type="project" value="UniProtKB-KW"/>
</dbReference>
<gene>
    <name evidence="3" type="ORF">HBE96_24435</name>
</gene>
<keyword evidence="3" id="KW-0378">Hydrolase</keyword>
<dbReference type="Proteomes" id="UP000537131">
    <property type="component" value="Unassembled WGS sequence"/>
</dbReference>
<sequence>MRGEKTTTGYGITVKSVSNSDGKINVLVEETNPDKNSVLSQVVTYPYTIIETDIPSCDIAVKNSNGKNYSYYDIERSLPPIIGISWASGNLKNIYKENNFIFLQIENSNGVSQFFYLNDNDDGKNKIKDLKLDSNVTIKYALGTPQKYKNNSSFPLTEIMLPVDKSSFTDKNWKDLGYFKNSDKNMQWTLSYDNELMKENINNSNIYVVDSNGTIIPTQASLTDDKKSIRVTPLKPYTAGETYYLFIATDVTSNIKVSNQGFRMQFQVSVQ</sequence>
<organism evidence="3 4">
    <name type="scientific">Clostridium muellerianum</name>
    <dbReference type="NCBI Taxonomy" id="2716538"/>
    <lineage>
        <taxon>Bacteria</taxon>
        <taxon>Bacillati</taxon>
        <taxon>Bacillota</taxon>
        <taxon>Clostridia</taxon>
        <taxon>Eubacteriales</taxon>
        <taxon>Clostridiaceae</taxon>
        <taxon>Clostridium</taxon>
    </lineage>
</organism>